<keyword evidence="1" id="KW-0175">Coiled coil</keyword>
<keyword evidence="3" id="KW-1133">Transmembrane helix</keyword>
<feature type="transmembrane region" description="Helical" evidence="3">
    <location>
        <begin position="27"/>
        <end position="48"/>
    </location>
</feature>
<evidence type="ECO:0000313" key="5">
    <source>
        <dbReference type="Proteomes" id="UP000607559"/>
    </source>
</evidence>
<feature type="region of interest" description="Disordered" evidence="2">
    <location>
        <begin position="80"/>
        <end position="103"/>
    </location>
</feature>
<evidence type="ECO:0000313" key="4">
    <source>
        <dbReference type="EMBL" id="GGA88220.1"/>
    </source>
</evidence>
<evidence type="ECO:0000256" key="3">
    <source>
        <dbReference type="SAM" id="Phobius"/>
    </source>
</evidence>
<gene>
    <name evidence="4" type="ORF">GCM10011511_09250</name>
</gene>
<evidence type="ECO:0000256" key="1">
    <source>
        <dbReference type="SAM" id="Coils"/>
    </source>
</evidence>
<comment type="caution">
    <text evidence="4">The sequence shown here is derived from an EMBL/GenBank/DDBJ whole genome shotgun (WGS) entry which is preliminary data.</text>
</comment>
<dbReference type="AlphaFoldDB" id="A0A8J2XRT2"/>
<evidence type="ECO:0000256" key="2">
    <source>
        <dbReference type="SAM" id="MobiDB-lite"/>
    </source>
</evidence>
<proteinExistence type="predicted"/>
<protein>
    <submittedName>
        <fullName evidence="4">Uncharacterized protein</fullName>
    </submittedName>
</protein>
<feature type="compositionally biased region" description="Polar residues" evidence="2">
    <location>
        <begin position="280"/>
        <end position="298"/>
    </location>
</feature>
<feature type="transmembrane region" description="Helical" evidence="3">
    <location>
        <begin position="5"/>
        <end position="21"/>
    </location>
</feature>
<keyword evidence="3" id="KW-0472">Membrane</keyword>
<feature type="region of interest" description="Disordered" evidence="2">
    <location>
        <begin position="274"/>
        <end position="298"/>
    </location>
</feature>
<dbReference type="Proteomes" id="UP000607559">
    <property type="component" value="Unassembled WGS sequence"/>
</dbReference>
<keyword evidence="5" id="KW-1185">Reference proteome</keyword>
<feature type="coiled-coil region" evidence="1">
    <location>
        <begin position="227"/>
        <end position="261"/>
    </location>
</feature>
<sequence length="298" mass="34403">MREFYLNLSIMSLLLISLYEFGQFLRILLWIFIPLVIVSMLVTTFLHYRRKRRLPEDLELLLSFEGLEGSEGLLAAAKMTGNGREAREEGSQAPKGEAEEPEDREKIYKGILWMKEKYEQYRDMADRRYEELKEELSRTEKKYQDLLESGVRPAGETPESGKEGPLSEVEQASYPDMLEEKNQHIAFLQQQLDNRIKIFHQLELDGRENKNRLLQLEEIQLRTGHLLQEKQAYIDQLEGQLVAERRKIDELVNKLQASSQQLLAIYQELDRSMKPAGTADGQSGKANASGEPLNSPSE</sequence>
<name>A0A8J2XRT2_9BACT</name>
<reference evidence="4" key="2">
    <citation type="submission" date="2020-09" db="EMBL/GenBank/DDBJ databases">
        <authorList>
            <person name="Sun Q."/>
            <person name="Zhou Y."/>
        </authorList>
    </citation>
    <scope>NUCLEOTIDE SEQUENCE</scope>
    <source>
        <strain evidence="4">CGMCC 1.15448</strain>
    </source>
</reference>
<keyword evidence="3" id="KW-0812">Transmembrane</keyword>
<accession>A0A8J2XRT2</accession>
<dbReference type="EMBL" id="BMJC01000001">
    <property type="protein sequence ID" value="GGA88220.1"/>
    <property type="molecule type" value="Genomic_DNA"/>
</dbReference>
<reference evidence="4" key="1">
    <citation type="journal article" date="2014" name="Int. J. Syst. Evol. Microbiol.">
        <title>Complete genome sequence of Corynebacterium casei LMG S-19264T (=DSM 44701T), isolated from a smear-ripened cheese.</title>
        <authorList>
            <consortium name="US DOE Joint Genome Institute (JGI-PGF)"/>
            <person name="Walter F."/>
            <person name="Albersmeier A."/>
            <person name="Kalinowski J."/>
            <person name="Ruckert C."/>
        </authorList>
    </citation>
    <scope>NUCLEOTIDE SEQUENCE</scope>
    <source>
        <strain evidence="4">CGMCC 1.15448</strain>
    </source>
</reference>
<feature type="region of interest" description="Disordered" evidence="2">
    <location>
        <begin position="148"/>
        <end position="168"/>
    </location>
</feature>
<organism evidence="4 5">
    <name type="scientific">Puia dinghuensis</name>
    <dbReference type="NCBI Taxonomy" id="1792502"/>
    <lineage>
        <taxon>Bacteria</taxon>
        <taxon>Pseudomonadati</taxon>
        <taxon>Bacteroidota</taxon>
        <taxon>Chitinophagia</taxon>
        <taxon>Chitinophagales</taxon>
        <taxon>Chitinophagaceae</taxon>
        <taxon>Puia</taxon>
    </lineage>
</organism>